<name>A0A4Q7PFZ9_9BACT</name>
<comment type="caution">
    <text evidence="1">The sequence shown here is derived from an EMBL/GenBank/DDBJ whole genome shotgun (WGS) entry which is preliminary data.</text>
</comment>
<sequence>MIGLRAIFSPRIKIQAFVIFEQDLLQDLIPFIEKQYKVLPGVQNRAIAGLSMGGGQSMNFGLNNPEHFAWIGGFSPAPNTKRGEALLPKPELTKSNLKLLFLSCGDKDNLLNVTTCAHEFLTKEGIEHIYRILPGHYFDFKYWKNELYFFAQLVFQ</sequence>
<dbReference type="PANTHER" id="PTHR48098">
    <property type="entry name" value="ENTEROCHELIN ESTERASE-RELATED"/>
    <property type="match status" value="1"/>
</dbReference>
<dbReference type="SUPFAM" id="SSF53474">
    <property type="entry name" value="alpha/beta-Hydrolases"/>
    <property type="match status" value="1"/>
</dbReference>
<protein>
    <submittedName>
        <fullName evidence="1">Putative esterase</fullName>
    </submittedName>
</protein>
<dbReference type="AlphaFoldDB" id="A0A4Q7PFZ9"/>
<dbReference type="InterPro" id="IPR000801">
    <property type="entry name" value="Esterase-like"/>
</dbReference>
<dbReference type="EMBL" id="SGXG01000001">
    <property type="protein sequence ID" value="RZS97812.1"/>
    <property type="molecule type" value="Genomic_DNA"/>
</dbReference>
<dbReference type="Gene3D" id="3.40.50.1820">
    <property type="entry name" value="alpha/beta hydrolase"/>
    <property type="match status" value="1"/>
</dbReference>
<keyword evidence="2" id="KW-1185">Reference proteome</keyword>
<evidence type="ECO:0000313" key="2">
    <source>
        <dbReference type="Proteomes" id="UP000292209"/>
    </source>
</evidence>
<proteinExistence type="predicted"/>
<organism evidence="1 2">
    <name type="scientific">Cecembia calidifontis</name>
    <dbReference type="NCBI Taxonomy" id="1187080"/>
    <lineage>
        <taxon>Bacteria</taxon>
        <taxon>Pseudomonadati</taxon>
        <taxon>Bacteroidota</taxon>
        <taxon>Cytophagia</taxon>
        <taxon>Cytophagales</taxon>
        <taxon>Cyclobacteriaceae</taxon>
        <taxon>Cecembia</taxon>
    </lineage>
</organism>
<gene>
    <name evidence="1" type="ORF">BC751_3439</name>
</gene>
<reference evidence="1 2" key="1">
    <citation type="submission" date="2019-02" db="EMBL/GenBank/DDBJ databases">
        <title>Genomic Encyclopedia of Archaeal and Bacterial Type Strains, Phase II (KMG-II): from individual species to whole genera.</title>
        <authorList>
            <person name="Goeker M."/>
        </authorList>
    </citation>
    <scope>NUCLEOTIDE SEQUENCE [LARGE SCALE GENOMIC DNA]</scope>
    <source>
        <strain evidence="1 2">DSM 21411</strain>
    </source>
</reference>
<accession>A0A4Q7PFZ9</accession>
<dbReference type="Pfam" id="PF00756">
    <property type="entry name" value="Esterase"/>
    <property type="match status" value="1"/>
</dbReference>
<dbReference type="PANTHER" id="PTHR48098:SF1">
    <property type="entry name" value="DIACYLGLYCEROL ACYLTRANSFERASE_MYCOLYLTRANSFERASE AG85A"/>
    <property type="match status" value="1"/>
</dbReference>
<dbReference type="GO" id="GO:0016747">
    <property type="term" value="F:acyltransferase activity, transferring groups other than amino-acyl groups"/>
    <property type="evidence" value="ECO:0007669"/>
    <property type="project" value="TreeGrafter"/>
</dbReference>
<dbReference type="Proteomes" id="UP000292209">
    <property type="component" value="Unassembled WGS sequence"/>
</dbReference>
<dbReference type="InterPro" id="IPR050583">
    <property type="entry name" value="Mycobacterial_A85_antigen"/>
</dbReference>
<evidence type="ECO:0000313" key="1">
    <source>
        <dbReference type="EMBL" id="RZS97812.1"/>
    </source>
</evidence>
<dbReference type="InterPro" id="IPR029058">
    <property type="entry name" value="AB_hydrolase_fold"/>
</dbReference>